<gene>
    <name evidence="1" type="ORF">V6N11_071297</name>
</gene>
<accession>A0ABR2TZW7</accession>
<dbReference type="Proteomes" id="UP001396334">
    <property type="component" value="Unassembled WGS sequence"/>
</dbReference>
<proteinExistence type="predicted"/>
<keyword evidence="2" id="KW-1185">Reference proteome</keyword>
<dbReference type="EMBL" id="JBBPBN010000003">
    <property type="protein sequence ID" value="KAK9042944.1"/>
    <property type="molecule type" value="Genomic_DNA"/>
</dbReference>
<evidence type="ECO:0000313" key="1">
    <source>
        <dbReference type="EMBL" id="KAK9042944.1"/>
    </source>
</evidence>
<evidence type="ECO:0000313" key="2">
    <source>
        <dbReference type="Proteomes" id="UP001396334"/>
    </source>
</evidence>
<name>A0ABR2TZW7_9ROSI</name>
<sequence>MCEAAAAAAAADAVVCNQTHTPEFPTPPLELSVQLPQSTTPPLHRHHRFHLSCALKNDNLLSETFPLVRAIAGLCNRSVGSRNFFRSLGEGNMVADELAKHVPSMDYETLVFDEQHLVILIAPLVQRDLIGPP</sequence>
<reference evidence="1 2" key="1">
    <citation type="journal article" date="2024" name="G3 (Bethesda)">
        <title>Genome assembly of Hibiscus sabdariffa L. provides insights into metabolisms of medicinal natural products.</title>
        <authorList>
            <person name="Kim T."/>
        </authorList>
    </citation>
    <scope>NUCLEOTIDE SEQUENCE [LARGE SCALE GENOMIC DNA]</scope>
    <source>
        <strain evidence="1">TK-2024</strain>
        <tissue evidence="1">Old leaves</tissue>
    </source>
</reference>
<protein>
    <submittedName>
        <fullName evidence="1">Uncharacterized protein</fullName>
    </submittedName>
</protein>
<organism evidence="1 2">
    <name type="scientific">Hibiscus sabdariffa</name>
    <name type="common">roselle</name>
    <dbReference type="NCBI Taxonomy" id="183260"/>
    <lineage>
        <taxon>Eukaryota</taxon>
        <taxon>Viridiplantae</taxon>
        <taxon>Streptophyta</taxon>
        <taxon>Embryophyta</taxon>
        <taxon>Tracheophyta</taxon>
        <taxon>Spermatophyta</taxon>
        <taxon>Magnoliopsida</taxon>
        <taxon>eudicotyledons</taxon>
        <taxon>Gunneridae</taxon>
        <taxon>Pentapetalae</taxon>
        <taxon>rosids</taxon>
        <taxon>malvids</taxon>
        <taxon>Malvales</taxon>
        <taxon>Malvaceae</taxon>
        <taxon>Malvoideae</taxon>
        <taxon>Hibiscus</taxon>
    </lineage>
</organism>
<comment type="caution">
    <text evidence="1">The sequence shown here is derived from an EMBL/GenBank/DDBJ whole genome shotgun (WGS) entry which is preliminary data.</text>
</comment>